<evidence type="ECO:0000313" key="4">
    <source>
        <dbReference type="Proteomes" id="UP000612055"/>
    </source>
</evidence>
<proteinExistence type="predicted"/>
<organism evidence="3 4">
    <name type="scientific">Edaphochlamys debaryana</name>
    <dbReference type="NCBI Taxonomy" id="47281"/>
    <lineage>
        <taxon>Eukaryota</taxon>
        <taxon>Viridiplantae</taxon>
        <taxon>Chlorophyta</taxon>
        <taxon>core chlorophytes</taxon>
        <taxon>Chlorophyceae</taxon>
        <taxon>CS clade</taxon>
        <taxon>Chlamydomonadales</taxon>
        <taxon>Chlamydomonadales incertae sedis</taxon>
        <taxon>Edaphochlamys</taxon>
    </lineage>
</organism>
<name>A0A835Y8L0_9CHLO</name>
<comment type="caution">
    <text evidence="3">The sequence shown here is derived from an EMBL/GenBank/DDBJ whole genome shotgun (WGS) entry which is preliminary data.</text>
</comment>
<dbReference type="OrthoDB" id="547302at2759"/>
<feature type="compositionally biased region" description="Low complexity" evidence="2">
    <location>
        <begin position="379"/>
        <end position="396"/>
    </location>
</feature>
<evidence type="ECO:0000256" key="2">
    <source>
        <dbReference type="SAM" id="MobiDB-lite"/>
    </source>
</evidence>
<protein>
    <submittedName>
        <fullName evidence="3">Uncharacterized protein</fullName>
    </submittedName>
</protein>
<accession>A0A835Y8L0</accession>
<keyword evidence="1" id="KW-0175">Coiled coil</keyword>
<feature type="region of interest" description="Disordered" evidence="2">
    <location>
        <begin position="595"/>
        <end position="691"/>
    </location>
</feature>
<gene>
    <name evidence="3" type="ORF">HYH03_003809</name>
</gene>
<feature type="compositionally biased region" description="Polar residues" evidence="2">
    <location>
        <begin position="88"/>
        <end position="97"/>
    </location>
</feature>
<feature type="compositionally biased region" description="Pro residues" evidence="2">
    <location>
        <begin position="613"/>
        <end position="627"/>
    </location>
</feature>
<feature type="compositionally biased region" description="Low complexity" evidence="2">
    <location>
        <begin position="414"/>
        <end position="426"/>
    </location>
</feature>
<keyword evidence="4" id="KW-1185">Reference proteome</keyword>
<evidence type="ECO:0000313" key="3">
    <source>
        <dbReference type="EMBL" id="KAG2498048.1"/>
    </source>
</evidence>
<dbReference type="Proteomes" id="UP000612055">
    <property type="component" value="Unassembled WGS sequence"/>
</dbReference>
<feature type="compositionally biased region" description="Gly residues" evidence="2">
    <location>
        <begin position="472"/>
        <end position="492"/>
    </location>
</feature>
<feature type="compositionally biased region" description="Low complexity" evidence="2">
    <location>
        <begin position="19"/>
        <end position="38"/>
    </location>
</feature>
<reference evidence="3" key="1">
    <citation type="journal article" date="2020" name="bioRxiv">
        <title>Comparative genomics of Chlamydomonas.</title>
        <authorList>
            <person name="Craig R.J."/>
            <person name="Hasan A.R."/>
            <person name="Ness R.W."/>
            <person name="Keightley P.D."/>
        </authorList>
    </citation>
    <scope>NUCLEOTIDE SEQUENCE</scope>
    <source>
        <strain evidence="3">CCAP 11/70</strain>
    </source>
</reference>
<feature type="compositionally biased region" description="Low complexity" evidence="2">
    <location>
        <begin position="507"/>
        <end position="534"/>
    </location>
</feature>
<dbReference type="EMBL" id="JAEHOE010000011">
    <property type="protein sequence ID" value="KAG2498048.1"/>
    <property type="molecule type" value="Genomic_DNA"/>
</dbReference>
<feature type="coiled-coil region" evidence="1">
    <location>
        <begin position="191"/>
        <end position="295"/>
    </location>
</feature>
<evidence type="ECO:0000256" key="1">
    <source>
        <dbReference type="SAM" id="Coils"/>
    </source>
</evidence>
<feature type="compositionally biased region" description="Low complexity" evidence="2">
    <location>
        <begin position="435"/>
        <end position="447"/>
    </location>
</feature>
<feature type="coiled-coil region" evidence="1">
    <location>
        <begin position="342"/>
        <end position="376"/>
    </location>
</feature>
<dbReference type="AlphaFoldDB" id="A0A835Y8L0"/>
<feature type="region of interest" description="Disordered" evidence="2">
    <location>
        <begin position="64"/>
        <end position="120"/>
    </location>
</feature>
<sequence length="691" mass="69888">MDQQQLPGAAGADSQGFFAQPEQQYAAGQAQEQSGEALGLDASGDAAFLSRLGFSARMAAQSEPGARTMLQAPSPAPSASYGGARATPTRTKITFINSGLAGGGAPHSPLPTPTQHSATDPTGAEVLERTWRNLAGSFKSNSQAAAEVLVRQAQTAAQLDDLVQVLLSQLRSAHEDRSRLQQALLAERAAAVAAGEEAQGLQRRLASTEQRGSVVAAVTEALQSQLAQARGALEAAERERAQMAEHNKQLQEQLSVTSECRTRGDAVIAEQAAVIEALRQQLSQQATQASTLADDKAALEGQLQGVLRAEQELTVHLRETHSAIEGQLLALRDQLKAERAKRAAVVKRRGELQSQVEALQAQMATQQAEMAGLVERLAARSGAASAHPHPAPQAAPTRSSQGATASRGGPTSHGASGRPGSASGGARTEHGATPSSTAAAVAQLRARSAQRHGSVGGASRHSATSPTKSRGAGAGGAGPSSGGAGAGAGGSTSRGSPPGRQTLNPLATPTAAAAAAPPQPASSPDAGSPGAGDSTVEAASPPQQQPLFEPLHVPSSLPTSTADGAGYAVHAVTAEGHVGPSVAYDSGPTMATYGTPASKAAATPGGRPFPRTVEPPSPPINLLPVPVPGSAGPAGTTGNRRHSISPDPTRASHNAAHNVRRVSPAERQQAGRTAGLRAPSPAAGAPSTWLP</sequence>
<feature type="region of interest" description="Disordered" evidence="2">
    <location>
        <begin position="1"/>
        <end position="38"/>
    </location>
</feature>
<feature type="region of interest" description="Disordered" evidence="2">
    <location>
        <begin position="379"/>
        <end position="560"/>
    </location>
</feature>
<feature type="compositionally biased region" description="Low complexity" evidence="2">
    <location>
        <begin position="628"/>
        <end position="638"/>
    </location>
</feature>